<feature type="transmembrane region" description="Helical" evidence="7">
    <location>
        <begin position="123"/>
        <end position="143"/>
    </location>
</feature>
<dbReference type="OrthoDB" id="2441642at2759"/>
<feature type="transmembrane region" description="Helical" evidence="7">
    <location>
        <begin position="155"/>
        <end position="182"/>
    </location>
</feature>
<evidence type="ECO:0000313" key="9">
    <source>
        <dbReference type="EMBL" id="EMF13846.1"/>
    </source>
</evidence>
<feature type="compositionally biased region" description="Basic and acidic residues" evidence="6">
    <location>
        <begin position="576"/>
        <end position="594"/>
    </location>
</feature>
<reference evidence="9 10" key="1">
    <citation type="journal article" date="2012" name="PLoS Pathog.">
        <title>Diverse lifestyles and strategies of plant pathogenesis encoded in the genomes of eighteen Dothideomycetes fungi.</title>
        <authorList>
            <person name="Ohm R.A."/>
            <person name="Feau N."/>
            <person name="Henrissat B."/>
            <person name="Schoch C.L."/>
            <person name="Horwitz B.A."/>
            <person name="Barry K.W."/>
            <person name="Condon B.J."/>
            <person name="Copeland A.C."/>
            <person name="Dhillon B."/>
            <person name="Glaser F."/>
            <person name="Hesse C.N."/>
            <person name="Kosti I."/>
            <person name="LaButti K."/>
            <person name="Lindquist E.A."/>
            <person name="Lucas S."/>
            <person name="Salamov A.A."/>
            <person name="Bradshaw R.E."/>
            <person name="Ciuffetti L."/>
            <person name="Hamelin R.C."/>
            <person name="Kema G.H.J."/>
            <person name="Lawrence C."/>
            <person name="Scott J.A."/>
            <person name="Spatafora J.W."/>
            <person name="Turgeon B.G."/>
            <person name="de Wit P.J.G.M."/>
            <person name="Zhong S."/>
            <person name="Goodwin S.B."/>
            <person name="Grigoriev I.V."/>
        </authorList>
    </citation>
    <scope>NUCLEOTIDE SEQUENCE [LARGE SCALE GENOMIC DNA]</scope>
    <source>
        <strain evidence="9 10">SO2202</strain>
    </source>
</reference>
<dbReference type="Pfam" id="PF07690">
    <property type="entry name" value="MFS_1"/>
    <property type="match status" value="1"/>
</dbReference>
<evidence type="ECO:0000256" key="5">
    <source>
        <dbReference type="ARBA" id="ARBA00023136"/>
    </source>
</evidence>
<feature type="transmembrane region" description="Helical" evidence="7">
    <location>
        <begin position="518"/>
        <end position="538"/>
    </location>
</feature>
<feature type="transmembrane region" description="Helical" evidence="7">
    <location>
        <begin position="421"/>
        <end position="441"/>
    </location>
</feature>
<evidence type="ECO:0000313" key="10">
    <source>
        <dbReference type="Proteomes" id="UP000016931"/>
    </source>
</evidence>
<dbReference type="AlphaFoldDB" id="M3C0J4"/>
<feature type="transmembrane region" description="Helical" evidence="7">
    <location>
        <begin position="453"/>
        <end position="482"/>
    </location>
</feature>
<dbReference type="CDD" id="cd17323">
    <property type="entry name" value="MFS_Tpo1_MDR_like"/>
    <property type="match status" value="1"/>
</dbReference>
<evidence type="ECO:0000256" key="3">
    <source>
        <dbReference type="ARBA" id="ARBA00022692"/>
    </source>
</evidence>
<dbReference type="EMBL" id="KB456263">
    <property type="protein sequence ID" value="EMF13846.1"/>
    <property type="molecule type" value="Genomic_DNA"/>
</dbReference>
<evidence type="ECO:0000256" key="1">
    <source>
        <dbReference type="ARBA" id="ARBA00004141"/>
    </source>
</evidence>
<keyword evidence="4 7" id="KW-1133">Transmembrane helix</keyword>
<organism evidence="9 10">
    <name type="scientific">Sphaerulina musiva (strain SO2202)</name>
    <name type="common">Poplar stem canker fungus</name>
    <name type="synonym">Septoria musiva</name>
    <dbReference type="NCBI Taxonomy" id="692275"/>
    <lineage>
        <taxon>Eukaryota</taxon>
        <taxon>Fungi</taxon>
        <taxon>Dikarya</taxon>
        <taxon>Ascomycota</taxon>
        <taxon>Pezizomycotina</taxon>
        <taxon>Dothideomycetes</taxon>
        <taxon>Dothideomycetidae</taxon>
        <taxon>Mycosphaerellales</taxon>
        <taxon>Mycosphaerellaceae</taxon>
        <taxon>Sphaerulina</taxon>
    </lineage>
</organism>
<dbReference type="FunFam" id="1.20.1720.10:FF:000009">
    <property type="entry name" value="MFS multidrug transporter"/>
    <property type="match status" value="1"/>
</dbReference>
<evidence type="ECO:0000256" key="4">
    <source>
        <dbReference type="ARBA" id="ARBA00022989"/>
    </source>
</evidence>
<accession>M3C0J4</accession>
<dbReference type="Proteomes" id="UP000016931">
    <property type="component" value="Unassembled WGS sequence"/>
</dbReference>
<protein>
    <submittedName>
        <fullName evidence="9">MFS general substrate transporter</fullName>
    </submittedName>
</protein>
<keyword evidence="2" id="KW-0813">Transport</keyword>
<feature type="transmembrane region" description="Helical" evidence="7">
    <location>
        <begin position="213"/>
        <end position="231"/>
    </location>
</feature>
<feature type="transmembrane region" description="Helical" evidence="7">
    <location>
        <begin position="88"/>
        <end position="108"/>
    </location>
</feature>
<proteinExistence type="predicted"/>
<dbReference type="RefSeq" id="XP_016761967.1">
    <property type="nucleotide sequence ID" value="XM_016909708.1"/>
</dbReference>
<keyword evidence="10" id="KW-1185">Reference proteome</keyword>
<dbReference type="SUPFAM" id="SSF103473">
    <property type="entry name" value="MFS general substrate transporter"/>
    <property type="match status" value="1"/>
</dbReference>
<dbReference type="STRING" id="692275.M3C0J4"/>
<feature type="region of interest" description="Disordered" evidence="6">
    <location>
        <begin position="552"/>
        <end position="594"/>
    </location>
</feature>
<comment type="subcellular location">
    <subcellularLocation>
        <location evidence="1">Membrane</location>
        <topology evidence="1">Multi-pass membrane protein</topology>
    </subcellularLocation>
</comment>
<feature type="region of interest" description="Disordered" evidence="6">
    <location>
        <begin position="1"/>
        <end position="61"/>
    </location>
</feature>
<dbReference type="InterPro" id="IPR011701">
    <property type="entry name" value="MFS"/>
</dbReference>
<evidence type="ECO:0000259" key="8">
    <source>
        <dbReference type="PROSITE" id="PS50850"/>
    </source>
</evidence>
<sequence>MTAFIGVLPDVEKSEENPAGGPPEIAQDHKDTSVEEQTSTRSSFDTIRLAHHDNRQQDEDVPAADLESLRPASTAPQWSIFTPSQKRFIVFMVSLAGFFSPLSANIYFPALNTLAEDFGTTESVMNLTLTSYMIFQGLSPTIFGDLADMAGRRPAYIIGFTIYIGACIGIASCNTFAALLVLRCLQSTGSASTIALGSGVVADIATSAERGMWMGWATSGPMIAPAIAPVLGGLFTQFLSWRWMFWFLVILAGTFLVPFVLTFPETGRNVVGNGSIPPQGWNMSLVNYIQVRRQQQQQQSSLPPPPKRKNPNLRLPNPLNCLKLIFQKDVGLLLFYNSIIYSAQYDIMSSFPSLLSTTYTFTSLQIGLSFIPMGLGSFLAPTISGKLLDYNFRRIASQIQYPIIPGKPNDLRTFPLERARIQIAFPMVLLGTITILIYGWIMHIHPSNSSVNLSAPLILTFIIGFTYTSAFNAMSVLLVDLYPASPATATAANNLVRCLMGAGSTAVILYMIEAMGRGWCFTFHAGVVAGLSPILLVLEKWGPGWREARRVKEEEKKTRIATSANSSNSVVPTTEHASDSDQEQNHKEKSSGSK</sequence>
<name>M3C0J4_SPHMS</name>
<dbReference type="Gene3D" id="1.20.1250.20">
    <property type="entry name" value="MFS general substrate transporter like domains"/>
    <property type="match status" value="1"/>
</dbReference>
<dbReference type="PANTHER" id="PTHR23502">
    <property type="entry name" value="MAJOR FACILITATOR SUPERFAMILY"/>
    <property type="match status" value="1"/>
</dbReference>
<feature type="transmembrane region" description="Helical" evidence="7">
    <location>
        <begin position="243"/>
        <end position="263"/>
    </location>
</feature>
<dbReference type="eggNOG" id="KOG0255">
    <property type="taxonomic scope" value="Eukaryota"/>
</dbReference>
<evidence type="ECO:0000256" key="6">
    <source>
        <dbReference type="SAM" id="MobiDB-lite"/>
    </source>
</evidence>
<dbReference type="InterPro" id="IPR036259">
    <property type="entry name" value="MFS_trans_sf"/>
</dbReference>
<dbReference type="Gene3D" id="1.20.1720.10">
    <property type="entry name" value="Multidrug resistance protein D"/>
    <property type="match status" value="1"/>
</dbReference>
<keyword evidence="5 7" id="KW-0472">Membrane</keyword>
<feature type="domain" description="Major facilitator superfamily (MFS) profile" evidence="8">
    <location>
        <begin position="89"/>
        <end position="542"/>
    </location>
</feature>
<dbReference type="OMA" id="PPQKWNM"/>
<dbReference type="PROSITE" id="PS50850">
    <property type="entry name" value="MFS"/>
    <property type="match status" value="1"/>
</dbReference>
<evidence type="ECO:0000256" key="2">
    <source>
        <dbReference type="ARBA" id="ARBA00022448"/>
    </source>
</evidence>
<gene>
    <name evidence="9" type="ORF">SEPMUDRAFT_65156</name>
</gene>
<keyword evidence="3 7" id="KW-0812">Transmembrane</keyword>
<dbReference type="GO" id="GO:0005886">
    <property type="term" value="C:plasma membrane"/>
    <property type="evidence" value="ECO:0007669"/>
    <property type="project" value="TreeGrafter"/>
</dbReference>
<dbReference type="PANTHER" id="PTHR23502:SF51">
    <property type="entry name" value="QUINIDINE RESISTANCE PROTEIN 1-RELATED"/>
    <property type="match status" value="1"/>
</dbReference>
<dbReference type="GO" id="GO:0022857">
    <property type="term" value="F:transmembrane transporter activity"/>
    <property type="evidence" value="ECO:0007669"/>
    <property type="project" value="InterPro"/>
</dbReference>
<feature type="transmembrane region" description="Helical" evidence="7">
    <location>
        <begin position="494"/>
        <end position="512"/>
    </location>
</feature>
<evidence type="ECO:0000256" key="7">
    <source>
        <dbReference type="SAM" id="Phobius"/>
    </source>
</evidence>
<feature type="compositionally biased region" description="Polar residues" evidence="6">
    <location>
        <begin position="560"/>
        <end position="572"/>
    </location>
</feature>
<dbReference type="GeneID" id="27906845"/>
<dbReference type="InterPro" id="IPR020846">
    <property type="entry name" value="MFS_dom"/>
</dbReference>
<dbReference type="HOGENOM" id="CLU_008455_8_4_1"/>
<feature type="compositionally biased region" description="Basic and acidic residues" evidence="6">
    <location>
        <begin position="48"/>
        <end position="58"/>
    </location>
</feature>
<feature type="compositionally biased region" description="Polar residues" evidence="6">
    <location>
        <begin position="35"/>
        <end position="45"/>
    </location>
</feature>